<dbReference type="SUPFAM" id="SSF56112">
    <property type="entry name" value="Protein kinase-like (PK-like)"/>
    <property type="match status" value="1"/>
</dbReference>
<dbReference type="OrthoDB" id="4910718at2759"/>
<dbReference type="EMBL" id="LAZP02000110">
    <property type="protein sequence ID" value="PFH60746.1"/>
    <property type="molecule type" value="Genomic_DNA"/>
</dbReference>
<organism evidence="1 2">
    <name type="scientific">Ophiocordyceps unilateralis</name>
    <name type="common">Zombie-ant fungus</name>
    <name type="synonym">Torrubia unilateralis</name>
    <dbReference type="NCBI Taxonomy" id="268505"/>
    <lineage>
        <taxon>Eukaryota</taxon>
        <taxon>Fungi</taxon>
        <taxon>Dikarya</taxon>
        <taxon>Ascomycota</taxon>
        <taxon>Pezizomycotina</taxon>
        <taxon>Sordariomycetes</taxon>
        <taxon>Hypocreomycetidae</taxon>
        <taxon>Hypocreales</taxon>
        <taxon>Ophiocordycipitaceae</taxon>
        <taxon>Ophiocordyceps</taxon>
    </lineage>
</organism>
<gene>
    <name evidence="1" type="ORF">XA68_10454</name>
</gene>
<accession>A0A2A9PIU7</accession>
<keyword evidence="2" id="KW-1185">Reference proteome</keyword>
<evidence type="ECO:0008006" key="3">
    <source>
        <dbReference type="Google" id="ProtNLM"/>
    </source>
</evidence>
<name>A0A2A9PIU7_OPHUN</name>
<dbReference type="InterPro" id="IPR011009">
    <property type="entry name" value="Kinase-like_dom_sf"/>
</dbReference>
<evidence type="ECO:0000313" key="2">
    <source>
        <dbReference type="Proteomes" id="UP000037136"/>
    </source>
</evidence>
<reference evidence="1 2" key="1">
    <citation type="journal article" date="2015" name="BMC Genomics">
        <title>Gene expression during zombie ant biting behavior reflects the complexity underlying fungal parasitic behavioral manipulation.</title>
        <authorList>
            <person name="de Bekker C."/>
            <person name="Ohm R.A."/>
            <person name="Loreto R.G."/>
            <person name="Sebastian A."/>
            <person name="Albert I."/>
            <person name="Merrow M."/>
            <person name="Brachmann A."/>
            <person name="Hughes D.P."/>
        </authorList>
    </citation>
    <scope>NUCLEOTIDE SEQUENCE [LARGE SCALE GENOMIC DNA]</scope>
    <source>
        <strain evidence="1 2">SC16a</strain>
    </source>
</reference>
<dbReference type="Proteomes" id="UP000037136">
    <property type="component" value="Unassembled WGS sequence"/>
</dbReference>
<dbReference type="STRING" id="268505.A0A2A9PIU7"/>
<protein>
    <recommendedName>
        <fullName evidence="3">Protein kinase domain-containing protein</fullName>
    </recommendedName>
</protein>
<evidence type="ECO:0000313" key="1">
    <source>
        <dbReference type="EMBL" id="PFH60746.1"/>
    </source>
</evidence>
<reference evidence="1 2" key="2">
    <citation type="journal article" date="2017" name="Sci. Rep.">
        <title>Ant-infecting Ophiocordyceps genomes reveal a high diversity of potential behavioral manipulation genes and a possible major role for enterotoxins.</title>
        <authorList>
            <person name="de Bekker C."/>
            <person name="Ohm R.A."/>
            <person name="Evans H.C."/>
            <person name="Brachmann A."/>
            <person name="Hughes D.P."/>
        </authorList>
    </citation>
    <scope>NUCLEOTIDE SEQUENCE [LARGE SCALE GENOMIC DNA]</scope>
    <source>
        <strain evidence="1 2">SC16a</strain>
    </source>
</reference>
<dbReference type="AlphaFoldDB" id="A0A2A9PIU7"/>
<proteinExistence type="predicted"/>
<comment type="caution">
    <text evidence="1">The sequence shown here is derived from an EMBL/GenBank/DDBJ whole genome shotgun (WGS) entry which is preliminary data.</text>
</comment>
<sequence length="143" mass="16361">MEASRRRRRNLMALGPPRDWVLAMKRPFLSDEPNVGPPPHSLDDLKCPRLRKSPLQPDAFEWRRRLGGGLDGYTWKIRIDGEPFALKVFYDTEPPEIVHYHAIQRECQNAAVLQVMEAVLADSSPVQSVSHQGSKHFLPTRLP</sequence>